<dbReference type="SUPFAM" id="SSF55681">
    <property type="entry name" value="Class II aaRS and biotin synthetases"/>
    <property type="match status" value="1"/>
</dbReference>
<protein>
    <submittedName>
        <fullName evidence="2">Os02g0167000 protein</fullName>
    </submittedName>
</protein>
<dbReference type="KEGG" id="dosa:Os02g0167000"/>
<dbReference type="PANTHER" id="PTHR12835:SF5">
    <property type="entry name" value="BIOTIN--PROTEIN LIGASE"/>
    <property type="match status" value="1"/>
</dbReference>
<dbReference type="Proteomes" id="UP000000763">
    <property type="component" value="Chromosome 2"/>
</dbReference>
<dbReference type="Pfam" id="PF03099">
    <property type="entry name" value="BPL_LplA_LipB"/>
    <property type="match status" value="1"/>
</dbReference>
<feature type="domain" description="BPL/LPL catalytic" evidence="1">
    <location>
        <begin position="4"/>
        <end position="48"/>
    </location>
</feature>
<organism evidence="2 3">
    <name type="scientific">Oryza sativa subsp. japonica</name>
    <name type="common">Rice</name>
    <dbReference type="NCBI Taxonomy" id="39947"/>
    <lineage>
        <taxon>Eukaryota</taxon>
        <taxon>Viridiplantae</taxon>
        <taxon>Streptophyta</taxon>
        <taxon>Embryophyta</taxon>
        <taxon>Tracheophyta</taxon>
        <taxon>Spermatophyta</taxon>
        <taxon>Magnoliopsida</taxon>
        <taxon>Liliopsida</taxon>
        <taxon>Poales</taxon>
        <taxon>Poaceae</taxon>
        <taxon>BOP clade</taxon>
        <taxon>Oryzoideae</taxon>
        <taxon>Oryzeae</taxon>
        <taxon>Oryzinae</taxon>
        <taxon>Oryza</taxon>
        <taxon>Oryza sativa</taxon>
    </lineage>
</organism>
<evidence type="ECO:0000259" key="1">
    <source>
        <dbReference type="Pfam" id="PF03099"/>
    </source>
</evidence>
<accession>Q0E3M1</accession>
<dbReference type="PANTHER" id="PTHR12835">
    <property type="entry name" value="BIOTIN PROTEIN LIGASE"/>
    <property type="match status" value="1"/>
</dbReference>
<reference evidence="3" key="2">
    <citation type="journal article" date="2008" name="Nucleic Acids Res.">
        <title>The rice annotation project database (RAP-DB): 2008 update.</title>
        <authorList>
            <consortium name="The rice annotation project (RAP)"/>
        </authorList>
    </citation>
    <scope>GENOME REANNOTATION</scope>
    <source>
        <strain evidence="3">cv. Nipponbare</strain>
    </source>
</reference>
<dbReference type="AlphaFoldDB" id="Q0E3M1"/>
<name>Q0E3M1_ORYSJ</name>
<evidence type="ECO:0000313" key="3">
    <source>
        <dbReference type="Proteomes" id="UP000000763"/>
    </source>
</evidence>
<feature type="non-terminal residue" evidence="2">
    <location>
        <position position="1"/>
    </location>
</feature>
<gene>
    <name evidence="2" type="ordered locus">Os02g0167000</name>
</gene>
<reference evidence="2 3" key="1">
    <citation type="journal article" date="2005" name="Nature">
        <title>The map-based sequence of the rice genome.</title>
        <authorList>
            <consortium name="International rice genome sequencing project (IRGSP)"/>
            <person name="Matsumoto T."/>
            <person name="Wu J."/>
            <person name="Kanamori H."/>
            <person name="Katayose Y."/>
            <person name="Fujisawa M."/>
            <person name="Namiki N."/>
            <person name="Mizuno H."/>
            <person name="Yamamoto K."/>
            <person name="Antonio B.A."/>
            <person name="Baba T."/>
            <person name="Sakata K."/>
            <person name="Nagamura Y."/>
            <person name="Aoki H."/>
            <person name="Arikawa K."/>
            <person name="Arita K."/>
            <person name="Bito T."/>
            <person name="Chiden Y."/>
            <person name="Fujitsuka N."/>
            <person name="Fukunaka R."/>
            <person name="Hamada M."/>
            <person name="Harada C."/>
            <person name="Hayashi A."/>
            <person name="Hijishita S."/>
            <person name="Honda M."/>
            <person name="Hosokawa S."/>
            <person name="Ichikawa Y."/>
            <person name="Idonuma A."/>
            <person name="Iijima M."/>
            <person name="Ikeda M."/>
            <person name="Ikeno M."/>
            <person name="Ito K."/>
            <person name="Ito S."/>
            <person name="Ito T."/>
            <person name="Ito Y."/>
            <person name="Ito Y."/>
            <person name="Iwabuchi A."/>
            <person name="Kamiya K."/>
            <person name="Karasawa W."/>
            <person name="Kurita K."/>
            <person name="Katagiri S."/>
            <person name="Kikuta A."/>
            <person name="Kobayashi H."/>
            <person name="Kobayashi N."/>
            <person name="Machita K."/>
            <person name="Maehara T."/>
            <person name="Masukawa M."/>
            <person name="Mizubayashi T."/>
            <person name="Mukai Y."/>
            <person name="Nagasaki H."/>
            <person name="Nagata Y."/>
            <person name="Naito S."/>
            <person name="Nakashima M."/>
            <person name="Nakama Y."/>
            <person name="Nakamichi Y."/>
            <person name="Nakamura M."/>
            <person name="Meguro A."/>
            <person name="Negishi M."/>
            <person name="Ohta I."/>
            <person name="Ohta T."/>
            <person name="Okamoto M."/>
            <person name="Ono N."/>
            <person name="Saji S."/>
            <person name="Sakaguchi M."/>
            <person name="Sakai K."/>
            <person name="Shibata M."/>
            <person name="Shimokawa T."/>
            <person name="Song J."/>
            <person name="Takazaki Y."/>
            <person name="Terasawa K."/>
            <person name="Tsugane M."/>
            <person name="Tsuji K."/>
            <person name="Ueda S."/>
            <person name="Waki K."/>
            <person name="Yamagata H."/>
            <person name="Yamamoto M."/>
            <person name="Yamamoto S."/>
            <person name="Yamane H."/>
            <person name="Yoshiki S."/>
            <person name="Yoshihara R."/>
            <person name="Yukawa K."/>
            <person name="Zhong H."/>
            <person name="Yano M."/>
            <person name="Yuan Q."/>
            <person name="Ouyang S."/>
            <person name="Liu J."/>
            <person name="Jones K.M."/>
            <person name="Gansberger K."/>
            <person name="Moffat K."/>
            <person name="Hill J."/>
            <person name="Bera J."/>
            <person name="Fadrosh D."/>
            <person name="Jin S."/>
            <person name="Johri S."/>
            <person name="Kim M."/>
            <person name="Overton L."/>
            <person name="Reardon M."/>
            <person name="Tsitrin T."/>
            <person name="Vuong H."/>
            <person name="Weaver B."/>
            <person name="Ciecko A."/>
            <person name="Tallon L."/>
            <person name="Jackson J."/>
            <person name="Pai G."/>
            <person name="Aken S.V."/>
            <person name="Utterback T."/>
            <person name="Reidmuller S."/>
            <person name="Feldblyum T."/>
            <person name="Hsiao J."/>
            <person name="Zismann V."/>
            <person name="Iobst S."/>
            <person name="de Vazeille A.R."/>
            <person name="Buell C.R."/>
            <person name="Ying K."/>
            <person name="Li Y."/>
            <person name="Lu T."/>
            <person name="Huang Y."/>
            <person name="Zhao Q."/>
            <person name="Feng Q."/>
            <person name="Zhang L."/>
            <person name="Zhu J."/>
            <person name="Weng Q."/>
            <person name="Mu J."/>
            <person name="Lu Y."/>
            <person name="Fan D."/>
            <person name="Liu Y."/>
            <person name="Guan J."/>
            <person name="Zhang Y."/>
            <person name="Yu S."/>
            <person name="Liu X."/>
            <person name="Zhang Y."/>
            <person name="Hong G."/>
            <person name="Han B."/>
            <person name="Choisne N."/>
            <person name="Demange N."/>
            <person name="Orjeda G."/>
            <person name="Samain S."/>
            <person name="Cattolico L."/>
            <person name="Pelletier E."/>
            <person name="Couloux A."/>
            <person name="Segurens B."/>
            <person name="Wincker P."/>
            <person name="D'Hont A."/>
            <person name="Scarpelli C."/>
            <person name="Weissenbach J."/>
            <person name="Salanoubat M."/>
            <person name="Quetier F."/>
            <person name="Yu Y."/>
            <person name="Kim H.R."/>
            <person name="Rambo T."/>
            <person name="Currie J."/>
            <person name="Collura K."/>
            <person name="Luo M."/>
            <person name="Yang T."/>
            <person name="Ammiraju J.S.S."/>
            <person name="Engler F."/>
            <person name="Soderlund C."/>
            <person name="Wing R.A."/>
            <person name="Palmer L.E."/>
            <person name="de la Bastide M."/>
            <person name="Spiegel L."/>
            <person name="Nascimento L."/>
            <person name="Zutavern T."/>
            <person name="O'Shaughnessy A."/>
            <person name="Dike S."/>
            <person name="Dedhia N."/>
            <person name="Preston R."/>
            <person name="Balija V."/>
            <person name="McCombie W.R."/>
            <person name="Chow T."/>
            <person name="Chen H."/>
            <person name="Chung M."/>
            <person name="Chen C."/>
            <person name="Shaw J."/>
            <person name="Wu H."/>
            <person name="Hsiao K."/>
            <person name="Chao Y."/>
            <person name="Chu M."/>
            <person name="Cheng C."/>
            <person name="Hour A."/>
            <person name="Lee P."/>
            <person name="Lin S."/>
            <person name="Lin Y."/>
            <person name="Liou J."/>
            <person name="Liu S."/>
            <person name="Hsing Y."/>
            <person name="Raghuvanshi S."/>
            <person name="Mohanty A."/>
            <person name="Bharti A.K."/>
            <person name="Gaur A."/>
            <person name="Gupta V."/>
            <person name="Kumar D."/>
            <person name="Ravi V."/>
            <person name="Vij S."/>
            <person name="Kapur A."/>
            <person name="Khurana P."/>
            <person name="Khurana P."/>
            <person name="Khurana J.P."/>
            <person name="Tyagi A.K."/>
            <person name="Gaikwad K."/>
            <person name="Singh A."/>
            <person name="Dalal V."/>
            <person name="Srivastava S."/>
            <person name="Dixit A."/>
            <person name="Pal A.K."/>
            <person name="Ghazi I.A."/>
            <person name="Yadav M."/>
            <person name="Pandit A."/>
            <person name="Bhargava A."/>
            <person name="Sureshbabu K."/>
            <person name="Batra K."/>
            <person name="Sharma T.R."/>
            <person name="Mohapatra T."/>
            <person name="Singh N.K."/>
            <person name="Messing J."/>
            <person name="Nelson A.B."/>
            <person name="Fuks G."/>
            <person name="Kavchok S."/>
            <person name="Keizer G."/>
            <person name="Linton E."/>
            <person name="Llaca V."/>
            <person name="Song R."/>
            <person name="Tanyolac B."/>
            <person name="Young S."/>
            <person name="Ho-Il K."/>
            <person name="Hahn J.H."/>
            <person name="Sangsakoo G."/>
            <person name="Vanavichit A."/>
            <person name="de Mattos Luiz.A.T."/>
            <person name="Zimmer P.D."/>
            <person name="Malone G."/>
            <person name="Dellagostin O."/>
            <person name="de Oliveira A.C."/>
            <person name="Bevan M."/>
            <person name="Bancroft I."/>
            <person name="Minx P."/>
            <person name="Cordum H."/>
            <person name="Wilson R."/>
            <person name="Cheng Z."/>
            <person name="Jin W."/>
            <person name="Jiang J."/>
            <person name="Leong S.A."/>
            <person name="Iwama H."/>
            <person name="Gojobori T."/>
            <person name="Itoh T."/>
            <person name="Niimura Y."/>
            <person name="Fujii Y."/>
            <person name="Habara T."/>
            <person name="Sakai H."/>
            <person name="Sato Y."/>
            <person name="Wilson G."/>
            <person name="Kumar K."/>
            <person name="McCouch S."/>
            <person name="Juretic N."/>
            <person name="Hoen D."/>
            <person name="Wright S."/>
            <person name="Bruskiewich R."/>
            <person name="Bureau T."/>
            <person name="Miyao A."/>
            <person name="Hirochika H."/>
            <person name="Nishikawa T."/>
            <person name="Kadowaki K."/>
            <person name="Sugiura M."/>
            <person name="Burr B."/>
            <person name="Sasaki T."/>
        </authorList>
    </citation>
    <scope>NUCLEOTIDE SEQUENCE [LARGE SCALE GENOMIC DNA]</scope>
    <source>
        <strain evidence="3">cv. Nipponbare</strain>
    </source>
</reference>
<dbReference type="EMBL" id="AP008208">
    <property type="protein sequence ID" value="BAF07917.2"/>
    <property type="molecule type" value="Genomic_DNA"/>
</dbReference>
<dbReference type="InterPro" id="IPR004143">
    <property type="entry name" value="BPL_LPL_catalytic"/>
</dbReference>
<proteinExistence type="predicted"/>
<dbReference type="InterPro" id="IPR045864">
    <property type="entry name" value="aa-tRNA-synth_II/BPL/LPL"/>
</dbReference>
<sequence>IYAGRSKNVWESPPGCLMFSFTSQMEDARKLPLMQYVVCLAMTEAIKELCCAKVNNSAVPLIQ</sequence>
<evidence type="ECO:0000313" key="2">
    <source>
        <dbReference type="EMBL" id="BAF07917.2"/>
    </source>
</evidence>
<dbReference type="Gene3D" id="3.30.930.10">
    <property type="entry name" value="Bira Bifunctional Protein, Domain 2"/>
    <property type="match status" value="1"/>
</dbReference>